<organism evidence="2 3">
    <name type="scientific">Candidatus Methylobacter oryzae</name>
    <dbReference type="NCBI Taxonomy" id="2497749"/>
    <lineage>
        <taxon>Bacteria</taxon>
        <taxon>Pseudomonadati</taxon>
        <taxon>Pseudomonadota</taxon>
        <taxon>Gammaproteobacteria</taxon>
        <taxon>Methylococcales</taxon>
        <taxon>Methylococcaceae</taxon>
        <taxon>Methylobacter</taxon>
    </lineage>
</organism>
<name>A0ABY3C7V2_9GAMM</name>
<accession>A0ABY3C7V2</accession>
<dbReference type="SUPFAM" id="SSF56059">
    <property type="entry name" value="Glutathione synthetase ATP-binding domain-like"/>
    <property type="match status" value="1"/>
</dbReference>
<reference evidence="2 3" key="1">
    <citation type="journal article" date="2019" name="Antonie Van Leeuwenhoek">
        <title>Description of 'Ca. Methylobacter oryzae' KRF1, a novel species from the environmentally important Methylobacter clade 2.</title>
        <authorList>
            <person name="Khatri K."/>
            <person name="Mohite J.A."/>
            <person name="Pandit P.S."/>
            <person name="Bahulikar R."/>
            <person name="Rahalkar M.C."/>
        </authorList>
    </citation>
    <scope>NUCLEOTIDE SEQUENCE [LARGE SCALE GENOMIC DNA]</scope>
    <source>
        <strain evidence="2 3">KRF1</strain>
    </source>
</reference>
<protein>
    <recommendedName>
        <fullName evidence="1">Alpha-L-glutamate ligase-related protein ATP-grasp domain-containing protein</fullName>
    </recommendedName>
</protein>
<evidence type="ECO:0000313" key="3">
    <source>
        <dbReference type="Proteomes" id="UP000733744"/>
    </source>
</evidence>
<sequence>MTGDKLKRLSRALRRELIQRRLPHGLVSPAYLWPSADERVQIHRALWWKHGDRWPRPLWLAAECWLWLRWVCWHAVPACRRILRRQASIVEREEGISCRIQGLRILKLAFFWCIPPRESYRYRLYRVPNAALDYVYEAETFAYHVWRSELLGLKADSLRRLQDKLRLADELAEIGIPVVATFAMAREYCEAPWLEMLVKKHGRVFCKANSGNQGRGAFLAWGTPDGIAGQTFSGASLPDAVAVEVAWRQLLAEDSALIQPYLENHPDLAPLAYNKETITVRFISQWDADPDKGLSICRCLSATLEVPAGRTANGDTFYAILPIHPETGAFMPPELSLIAEQAVRDAVFSVQYAAQVISLLPNWNRLTELSCRAHAGLPDIRAIAWDWVLTPSGPVLLEGNFGWRTATAQARQGGLIFSLMNGRMPQPILAGIRF</sequence>
<evidence type="ECO:0000259" key="1">
    <source>
        <dbReference type="Pfam" id="PF14397"/>
    </source>
</evidence>
<comment type="caution">
    <text evidence="2">The sequence shown here is derived from an EMBL/GenBank/DDBJ whole genome shotgun (WGS) entry which is preliminary data.</text>
</comment>
<gene>
    <name evidence="2" type="ORF">EKO24_015815</name>
</gene>
<feature type="domain" description="Alpha-L-glutamate ligase-related protein ATP-grasp" evidence="1">
    <location>
        <begin position="159"/>
        <end position="409"/>
    </location>
</feature>
<proteinExistence type="predicted"/>
<dbReference type="EMBL" id="RYFG02000110">
    <property type="protein sequence ID" value="TRW91953.1"/>
    <property type="molecule type" value="Genomic_DNA"/>
</dbReference>
<dbReference type="Pfam" id="PF14397">
    <property type="entry name" value="ATPgrasp_ST"/>
    <property type="match status" value="1"/>
</dbReference>
<dbReference type="Proteomes" id="UP000733744">
    <property type="component" value="Unassembled WGS sequence"/>
</dbReference>
<dbReference type="InterPro" id="IPR039523">
    <property type="entry name" value="RimK-rel_E_lig_ATP-grasp"/>
</dbReference>
<dbReference type="RefSeq" id="WP_127028131.1">
    <property type="nucleotide sequence ID" value="NZ_RYFG02000110.1"/>
</dbReference>
<evidence type="ECO:0000313" key="2">
    <source>
        <dbReference type="EMBL" id="TRW91953.1"/>
    </source>
</evidence>
<keyword evidence="3" id="KW-1185">Reference proteome</keyword>